<comment type="catalytic activity">
    <reaction evidence="11">
        <text>2 reduced [2Fe-2S]-[ferredoxin] + NADP(+) + H(+) = 2 oxidized [2Fe-2S]-[ferredoxin] + NADPH</text>
        <dbReference type="Rhea" id="RHEA:20125"/>
        <dbReference type="Rhea" id="RHEA-COMP:10000"/>
        <dbReference type="Rhea" id="RHEA-COMP:10001"/>
        <dbReference type="ChEBI" id="CHEBI:15378"/>
        <dbReference type="ChEBI" id="CHEBI:33737"/>
        <dbReference type="ChEBI" id="CHEBI:33738"/>
        <dbReference type="ChEBI" id="CHEBI:57783"/>
        <dbReference type="ChEBI" id="CHEBI:58349"/>
        <dbReference type="EC" id="1.18.1.2"/>
    </reaction>
</comment>
<dbReference type="InterPro" id="IPR017927">
    <property type="entry name" value="FAD-bd_FR_type"/>
</dbReference>
<evidence type="ECO:0000256" key="4">
    <source>
        <dbReference type="ARBA" id="ARBA00022531"/>
    </source>
</evidence>
<evidence type="ECO:0000256" key="6">
    <source>
        <dbReference type="ARBA" id="ARBA00022827"/>
    </source>
</evidence>
<accession>W9SM65</accession>
<dbReference type="SUPFAM" id="SSF52343">
    <property type="entry name" value="Ferredoxin reductase-like, C-terminal NADP-linked domain"/>
    <property type="match status" value="1"/>
</dbReference>
<dbReference type="PROSITE" id="PS51384">
    <property type="entry name" value="FAD_FR"/>
    <property type="match status" value="1"/>
</dbReference>
<dbReference type="InterPro" id="IPR015701">
    <property type="entry name" value="FNR"/>
</dbReference>
<feature type="binding site" evidence="13">
    <location>
        <begin position="254"/>
        <end position="255"/>
    </location>
    <ligand>
        <name>NADP(+)</name>
        <dbReference type="ChEBI" id="CHEBI:58349"/>
    </ligand>
</feature>
<keyword evidence="5 12" id="KW-0285">Flavoprotein</keyword>
<evidence type="ECO:0000256" key="10">
    <source>
        <dbReference type="ARBA" id="ARBA00023002"/>
    </source>
</evidence>
<feature type="region of interest" description="Disordered" evidence="14">
    <location>
        <begin position="1"/>
        <end position="23"/>
    </location>
</feature>
<dbReference type="PIRSF" id="PIRSF000361">
    <property type="entry name" value="Frd-NADP+_RD"/>
    <property type="match status" value="1"/>
</dbReference>
<feature type="binding site" evidence="13">
    <location>
        <position position="293"/>
    </location>
    <ligand>
        <name>NADP(+)</name>
        <dbReference type="ChEBI" id="CHEBI:58349"/>
    </ligand>
</feature>
<keyword evidence="8" id="KW-0809">Transit peptide</keyword>
<dbReference type="InterPro" id="IPR001709">
    <property type="entry name" value="Flavoprot_Pyr_Nucl_cyt_Rdtase"/>
</dbReference>
<keyword evidence="10 12" id="KW-0560">Oxidoreductase</keyword>
<organism evidence="16 17">
    <name type="scientific">Morus notabilis</name>
    <dbReference type="NCBI Taxonomy" id="981085"/>
    <lineage>
        <taxon>Eukaryota</taxon>
        <taxon>Viridiplantae</taxon>
        <taxon>Streptophyta</taxon>
        <taxon>Embryophyta</taxon>
        <taxon>Tracheophyta</taxon>
        <taxon>Spermatophyta</taxon>
        <taxon>Magnoliopsida</taxon>
        <taxon>eudicotyledons</taxon>
        <taxon>Gunneridae</taxon>
        <taxon>Pentapetalae</taxon>
        <taxon>rosids</taxon>
        <taxon>fabids</taxon>
        <taxon>Rosales</taxon>
        <taxon>Moraceae</taxon>
        <taxon>Moreae</taxon>
        <taxon>Morus</taxon>
    </lineage>
</organism>
<dbReference type="STRING" id="981085.W9SM65"/>
<reference evidence="17" key="1">
    <citation type="submission" date="2013-01" db="EMBL/GenBank/DDBJ databases">
        <title>Draft Genome Sequence of a Mulberry Tree, Morus notabilis C.K. Schneid.</title>
        <authorList>
            <person name="He N."/>
            <person name="Zhao S."/>
        </authorList>
    </citation>
    <scope>NUCLEOTIDE SEQUENCE</scope>
</reference>
<evidence type="ECO:0000313" key="16">
    <source>
        <dbReference type="EMBL" id="EXC46730.1"/>
    </source>
</evidence>
<evidence type="ECO:0000256" key="2">
    <source>
        <dbReference type="ARBA" id="ARBA00008312"/>
    </source>
</evidence>
<evidence type="ECO:0000256" key="7">
    <source>
        <dbReference type="ARBA" id="ARBA00022857"/>
    </source>
</evidence>
<evidence type="ECO:0000256" key="8">
    <source>
        <dbReference type="ARBA" id="ARBA00022946"/>
    </source>
</evidence>
<dbReference type="FunFam" id="3.40.50.80:FF:000008">
    <property type="entry name" value="Ferredoxin--NADP reductase, chloroplastic"/>
    <property type="match status" value="1"/>
</dbReference>
<feature type="binding site" evidence="13">
    <location>
        <position position="226"/>
    </location>
    <ligand>
        <name>NADP(+)</name>
        <dbReference type="ChEBI" id="CHEBI:58349"/>
    </ligand>
</feature>
<name>W9SM65_9ROSA</name>
<evidence type="ECO:0000256" key="9">
    <source>
        <dbReference type="ARBA" id="ARBA00022982"/>
    </source>
</evidence>
<dbReference type="EC" id="1.18.1.2" evidence="3"/>
<keyword evidence="9" id="KW-0813">Transport</keyword>
<feature type="binding site" evidence="13">
    <location>
        <position position="112"/>
    </location>
    <ligand>
        <name>NADP(+)</name>
        <dbReference type="ChEBI" id="CHEBI:58349"/>
    </ligand>
</feature>
<dbReference type="PRINTS" id="PR00371">
    <property type="entry name" value="FPNCR"/>
</dbReference>
<evidence type="ECO:0000259" key="15">
    <source>
        <dbReference type="PROSITE" id="PS51384"/>
    </source>
</evidence>
<keyword evidence="9" id="KW-0249">Electron transport</keyword>
<dbReference type="KEGG" id="mnt:21385654"/>
<feature type="binding site" evidence="13">
    <location>
        <position position="159"/>
    </location>
    <ligand>
        <name>NADP(+)</name>
        <dbReference type="ChEBI" id="CHEBI:58349"/>
    </ligand>
</feature>
<dbReference type="GO" id="GO:0015979">
    <property type="term" value="P:photosynthesis"/>
    <property type="evidence" value="ECO:0007669"/>
    <property type="project" value="UniProtKB-KW"/>
</dbReference>
<dbReference type="OrthoDB" id="1688044at2759"/>
<evidence type="ECO:0000256" key="12">
    <source>
        <dbReference type="PIRNR" id="PIRNR000361"/>
    </source>
</evidence>
<protein>
    <recommendedName>
        <fullName evidence="3">ferredoxin--NADP(+) reductase</fullName>
        <ecNumber evidence="3">1.18.1.2</ecNumber>
    </recommendedName>
</protein>
<evidence type="ECO:0000256" key="5">
    <source>
        <dbReference type="ARBA" id="ARBA00022630"/>
    </source>
</evidence>
<dbReference type="Proteomes" id="UP000030645">
    <property type="component" value="Unassembled WGS sequence"/>
</dbReference>
<gene>
    <name evidence="16" type="ORF">L484_002073</name>
</gene>
<dbReference type="Pfam" id="PF00175">
    <property type="entry name" value="NAD_binding_1"/>
    <property type="match status" value="1"/>
</dbReference>
<feature type="domain" description="FAD-binding FR-type" evidence="15">
    <location>
        <begin position="28"/>
        <end position="149"/>
    </location>
</feature>
<dbReference type="EMBL" id="KE624200">
    <property type="protein sequence ID" value="EXC46730.1"/>
    <property type="molecule type" value="Genomic_DNA"/>
</dbReference>
<comment type="similarity">
    <text evidence="2">Belongs to the ferredoxin--NADP reductase type 1 family.</text>
</comment>
<dbReference type="AlphaFoldDB" id="W9SM65"/>
<dbReference type="PANTHER" id="PTHR43314">
    <property type="match status" value="1"/>
</dbReference>
<keyword evidence="4" id="KW-0602">Photosynthesis</keyword>
<dbReference type="Gene3D" id="3.40.50.80">
    <property type="entry name" value="Nucleotide-binding domain of ferredoxin-NADP reductase (FNR) module"/>
    <property type="match status" value="1"/>
</dbReference>
<sequence>MGQVRRVPVAPLKLEDDRRPPTNLYTAEAPHTATILSVEKISGPEAANETYNIVFDHGGLLPHWEGQVFGALPAPSENPFEPGDATKLSYFSGASSRYGDYFNDRTATLCVRLVPGTTSELLCNSKPGDKFQFTGPVREAMLLGDFSPNATHIFVATGTGVAPFRAHLRRFFKEDIPTFRFSGLAWLFHGVVNSDSQLYGEEFEQYLKDNPENFRYDVAFSRVQQKKYVQDAVADKADEVFDLLLNGAYIYLAGLQGMVSPIEEALKIVAEKKQLDWEAVLAALKANNQWRVEVY</sequence>
<dbReference type="InterPro" id="IPR017938">
    <property type="entry name" value="Riboflavin_synthase-like_b-brl"/>
</dbReference>
<keyword evidence="6 12" id="KW-0274">FAD</keyword>
<keyword evidence="17" id="KW-1185">Reference proteome</keyword>
<dbReference type="InterPro" id="IPR001433">
    <property type="entry name" value="OxRdtase_FAD/NAD-bd"/>
</dbReference>
<dbReference type="InterPro" id="IPR039261">
    <property type="entry name" value="FNR_nucleotide-bd"/>
</dbReference>
<evidence type="ECO:0000313" key="17">
    <source>
        <dbReference type="Proteomes" id="UP000030645"/>
    </source>
</evidence>
<evidence type="ECO:0000256" key="3">
    <source>
        <dbReference type="ARBA" id="ARBA00013223"/>
    </source>
</evidence>
<comment type="cofactor">
    <cofactor evidence="1">
        <name>FAD</name>
        <dbReference type="ChEBI" id="CHEBI:57692"/>
    </cofactor>
</comment>
<evidence type="ECO:0000256" key="14">
    <source>
        <dbReference type="SAM" id="MobiDB-lite"/>
    </source>
</evidence>
<dbReference type="eggNOG" id="KOG1158">
    <property type="taxonomic scope" value="Eukaryota"/>
</dbReference>
<evidence type="ECO:0000256" key="13">
    <source>
        <dbReference type="PIRSR" id="PIRSR000361-1"/>
    </source>
</evidence>
<dbReference type="Gene3D" id="2.40.30.10">
    <property type="entry name" value="Translation factors"/>
    <property type="match status" value="1"/>
</dbReference>
<proteinExistence type="inferred from homology"/>
<feature type="binding site" evidence="13">
    <location>
        <position position="92"/>
    </location>
    <ligand>
        <name>NADP(+)</name>
        <dbReference type="ChEBI" id="CHEBI:58349"/>
    </ligand>
</feature>
<dbReference type="GO" id="GO:0004324">
    <property type="term" value="F:ferredoxin-NADP+ reductase activity"/>
    <property type="evidence" value="ECO:0007669"/>
    <property type="project" value="UniProtKB-EC"/>
</dbReference>
<evidence type="ECO:0000256" key="11">
    <source>
        <dbReference type="ARBA" id="ARBA00047776"/>
    </source>
</evidence>
<dbReference type="SUPFAM" id="SSF63380">
    <property type="entry name" value="Riboflavin synthase domain-like"/>
    <property type="match status" value="1"/>
</dbReference>
<keyword evidence="7 12" id="KW-0521">NADP</keyword>
<evidence type="ECO:0000256" key="1">
    <source>
        <dbReference type="ARBA" id="ARBA00001974"/>
    </source>
</evidence>
<feature type="binding site" evidence="13">
    <location>
        <begin position="221"/>
        <end position="222"/>
    </location>
    <ligand>
        <name>NADP(+)</name>
        <dbReference type="ChEBI" id="CHEBI:58349"/>
    </ligand>
</feature>